<keyword evidence="2" id="KW-1185">Reference proteome</keyword>
<proteinExistence type="predicted"/>
<dbReference type="InterPro" id="IPR029063">
    <property type="entry name" value="SAM-dependent_MTases_sf"/>
</dbReference>
<name>A0A421BRW1_9RHOB</name>
<evidence type="ECO:0000313" key="1">
    <source>
        <dbReference type="EMBL" id="RLL71027.1"/>
    </source>
</evidence>
<dbReference type="RefSeq" id="WP_121532354.1">
    <property type="nucleotide sequence ID" value="NZ_RCHI01000005.1"/>
</dbReference>
<dbReference type="Proteomes" id="UP000279673">
    <property type="component" value="Unassembled WGS sequence"/>
</dbReference>
<evidence type="ECO:0000313" key="2">
    <source>
        <dbReference type="Proteomes" id="UP000279673"/>
    </source>
</evidence>
<dbReference type="Gene3D" id="3.40.50.150">
    <property type="entry name" value="Vaccinia Virus protein VP39"/>
    <property type="match status" value="1"/>
</dbReference>
<evidence type="ECO:0008006" key="3">
    <source>
        <dbReference type="Google" id="ProtNLM"/>
    </source>
</evidence>
<gene>
    <name evidence="1" type="ORF">DYS74_07275</name>
</gene>
<comment type="caution">
    <text evidence="1">The sequence shown here is derived from an EMBL/GenBank/DDBJ whole genome shotgun (WGS) entry which is preliminary data.</text>
</comment>
<dbReference type="AlphaFoldDB" id="A0A421BRW1"/>
<reference evidence="1 2" key="1">
    <citation type="submission" date="2018-10" db="EMBL/GenBank/DDBJ databases">
        <title>Rhodobacter sp . BO-81.</title>
        <authorList>
            <person name="Im W.T."/>
        </authorList>
    </citation>
    <scope>NUCLEOTIDE SEQUENCE [LARGE SCALE GENOMIC DNA]</scope>
    <source>
        <strain evidence="1 2">BO-81</strain>
    </source>
</reference>
<dbReference type="EMBL" id="RCHI01000005">
    <property type="protein sequence ID" value="RLL71027.1"/>
    <property type="molecule type" value="Genomic_DNA"/>
</dbReference>
<accession>A0A421BRW1</accession>
<sequence>MAKPATPAPVRPVLTLPEAEAEAVRAAYAAAEVILEYGSGGSTALAAEMPGKTVFSVESDAKWLAGMRAWFAATPPAGRVELHHAKIGPTKEWGYPKTERQFRAWPGYALSVWDRPDFLHPDVVLIDGRFRAACFLTTLFRITRPVTILWDDYAGREQYHAMEAFCPLGGMIGRMAVFSAEPTVIEPAKLGQIIATYLRPL</sequence>
<organism evidence="1 2">
    <name type="scientific">Paenirhodobacter hankyongi</name>
    <dbReference type="NCBI Taxonomy" id="2294033"/>
    <lineage>
        <taxon>Bacteria</taxon>
        <taxon>Pseudomonadati</taxon>
        <taxon>Pseudomonadota</taxon>
        <taxon>Alphaproteobacteria</taxon>
        <taxon>Rhodobacterales</taxon>
        <taxon>Rhodobacter group</taxon>
        <taxon>Paenirhodobacter</taxon>
    </lineage>
</organism>
<protein>
    <recommendedName>
        <fullName evidence="3">Class I SAM-dependent methyltransferase</fullName>
    </recommendedName>
</protein>